<evidence type="ECO:0000259" key="2">
    <source>
        <dbReference type="Pfam" id="PF11887"/>
    </source>
</evidence>
<dbReference type="AlphaFoldDB" id="A0AA45R222"/>
<feature type="domain" description="Mce/MlaD" evidence="1">
    <location>
        <begin position="86"/>
        <end position="163"/>
    </location>
</feature>
<accession>A0AA45R222</accession>
<name>A0AA45R222_9PSEU</name>
<feature type="domain" description="Mammalian cell entry C-terminal" evidence="2">
    <location>
        <begin position="169"/>
        <end position="286"/>
    </location>
</feature>
<evidence type="ECO:0000313" key="3">
    <source>
        <dbReference type="EMBL" id="QUF02312.1"/>
    </source>
</evidence>
<evidence type="ECO:0000259" key="1">
    <source>
        <dbReference type="Pfam" id="PF02470"/>
    </source>
</evidence>
<reference evidence="3" key="1">
    <citation type="submission" date="2021-04" db="EMBL/GenBank/DDBJ databases">
        <title>Genomic sequence of Actinosynnema pretiosum subsp. pretiosum ATCC 31280 (C-14919).</title>
        <authorList>
            <person name="Bai L."/>
            <person name="Wang X."/>
            <person name="Xiao Y."/>
        </authorList>
    </citation>
    <scope>NUCLEOTIDE SEQUENCE</scope>
    <source>
        <strain evidence="3">ATCC 31280</strain>
    </source>
</reference>
<sequence length="328" mass="34226">MSRDRLLGVAVLVVVAPYRGATTTTTTVLLRADRVGNQLAVDSDVKVRGLVVGRVSAELPELRRGITALADTTIESADLGPSTGCTARFTDATGLAEGDDVRVAGVRVGRVDGVRVVDQRGRGRSSAEVAFSLTGERSLPASTTAAIEYRDLVGRRYLALEQGAGPVGEALPPGGGIPLERTRPALALTALFTGFKPLFQALSPEDVNRLSTQIAQVLQGEGGTVDALLRHTASRTSTLASRDRVVGEAISALGDLASTTAGFLDEARPPLRTDIANLGLVAATLDNERWFDTYLCGLLPPSVDLGLVGFTEEGCLPPGVQRTPMGGA</sequence>
<dbReference type="Pfam" id="PF02470">
    <property type="entry name" value="MlaD"/>
    <property type="match status" value="1"/>
</dbReference>
<dbReference type="InterPro" id="IPR024516">
    <property type="entry name" value="Mce_C"/>
</dbReference>
<gene>
    <name evidence="3" type="ORF">KCV87_22845</name>
</gene>
<dbReference type="InterPro" id="IPR052336">
    <property type="entry name" value="MlaD_Phospholipid_Transporter"/>
</dbReference>
<organism evidence="3 4">
    <name type="scientific">Actinosynnema pretiosum subsp. pretiosum</name>
    <dbReference type="NCBI Taxonomy" id="103721"/>
    <lineage>
        <taxon>Bacteria</taxon>
        <taxon>Bacillati</taxon>
        <taxon>Actinomycetota</taxon>
        <taxon>Actinomycetes</taxon>
        <taxon>Pseudonocardiales</taxon>
        <taxon>Pseudonocardiaceae</taxon>
        <taxon>Actinosynnema</taxon>
    </lineage>
</organism>
<dbReference type="PANTHER" id="PTHR33371">
    <property type="entry name" value="INTERMEMBRANE PHOSPHOLIPID TRANSPORT SYSTEM BINDING PROTEIN MLAD-RELATED"/>
    <property type="match status" value="1"/>
</dbReference>
<evidence type="ECO:0000313" key="4">
    <source>
        <dbReference type="Proteomes" id="UP000677152"/>
    </source>
</evidence>
<dbReference type="Proteomes" id="UP000677152">
    <property type="component" value="Chromosome"/>
</dbReference>
<dbReference type="InterPro" id="IPR003399">
    <property type="entry name" value="Mce/MlaD"/>
</dbReference>
<dbReference type="PANTHER" id="PTHR33371:SF17">
    <property type="entry name" value="MCE-FAMILY PROTEIN MCE1B"/>
    <property type="match status" value="1"/>
</dbReference>
<dbReference type="GO" id="GO:0005576">
    <property type="term" value="C:extracellular region"/>
    <property type="evidence" value="ECO:0007669"/>
    <property type="project" value="TreeGrafter"/>
</dbReference>
<proteinExistence type="predicted"/>
<dbReference type="GO" id="GO:0051701">
    <property type="term" value="P:biological process involved in interaction with host"/>
    <property type="evidence" value="ECO:0007669"/>
    <property type="project" value="TreeGrafter"/>
</dbReference>
<dbReference type="Pfam" id="PF11887">
    <property type="entry name" value="Mce4_CUP1"/>
    <property type="match status" value="1"/>
</dbReference>
<dbReference type="EMBL" id="CP073249">
    <property type="protein sequence ID" value="QUF02312.1"/>
    <property type="molecule type" value="Genomic_DNA"/>
</dbReference>
<protein>
    <submittedName>
        <fullName evidence="3">MCE family protein</fullName>
    </submittedName>
</protein>